<evidence type="ECO:0000256" key="1">
    <source>
        <dbReference type="SAM" id="MobiDB-lite"/>
    </source>
</evidence>
<dbReference type="Proteomes" id="UP000326340">
    <property type="component" value="Unassembled WGS sequence"/>
</dbReference>
<protein>
    <submittedName>
        <fullName evidence="2">Uncharacterized protein</fullName>
    </submittedName>
</protein>
<gene>
    <name evidence="2" type="ORF">CSHISOI_06144</name>
</gene>
<dbReference type="EMBL" id="PUHP01000807">
    <property type="protein sequence ID" value="TQN67922.1"/>
    <property type="molecule type" value="Genomic_DNA"/>
</dbReference>
<comment type="caution">
    <text evidence="2">The sequence shown here is derived from an EMBL/GenBank/DDBJ whole genome shotgun (WGS) entry which is preliminary data.</text>
</comment>
<evidence type="ECO:0000313" key="2">
    <source>
        <dbReference type="EMBL" id="TQN67922.1"/>
    </source>
</evidence>
<feature type="region of interest" description="Disordered" evidence="1">
    <location>
        <begin position="109"/>
        <end position="169"/>
    </location>
</feature>
<keyword evidence="3" id="KW-1185">Reference proteome</keyword>
<name>A0A5Q4BLS6_9PEZI</name>
<accession>A0A5Q4BLS6</accession>
<reference evidence="2 3" key="1">
    <citation type="journal article" date="2019" name="Sci. Rep.">
        <title>Colletotrichum shisoi sp. nov., an anthracnose pathogen of Perilla frutescens in Japan: molecular phylogenetic, morphological and genomic evidence.</title>
        <authorList>
            <person name="Gan P."/>
            <person name="Tsushima A."/>
            <person name="Hiroyama R."/>
            <person name="Narusaka M."/>
            <person name="Takano Y."/>
            <person name="Narusaka Y."/>
            <person name="Kawaradani M."/>
            <person name="Damm U."/>
            <person name="Shirasu K."/>
        </authorList>
    </citation>
    <scope>NUCLEOTIDE SEQUENCE [LARGE SCALE GENOMIC DNA]</scope>
    <source>
        <strain evidence="2 3">PG-2018a</strain>
    </source>
</reference>
<sequence>MSAGDRNVIEGGFSVDTAAECSLSQFVLTSKAQVKERTNKILSASVALVADLHEEAAERRRREGDVDVLLDPGVVGDLELEAQALGALEAVDDLQGVAGHDVVLDLQRAEGADEAPRGVAPEGADVEAREGAAALVDGEAAREGADELAGPRGGGAGGEGEDLCDDGAGGQVRDAEVQVRGRDDAAARVGRGACLAAGGGGCTCRDGGGAGEGGKENVCELHFCSGCGCGGGGCGGCD</sequence>
<organism evidence="2 3">
    <name type="scientific">Colletotrichum shisoi</name>
    <dbReference type="NCBI Taxonomy" id="2078593"/>
    <lineage>
        <taxon>Eukaryota</taxon>
        <taxon>Fungi</taxon>
        <taxon>Dikarya</taxon>
        <taxon>Ascomycota</taxon>
        <taxon>Pezizomycotina</taxon>
        <taxon>Sordariomycetes</taxon>
        <taxon>Hypocreomycetidae</taxon>
        <taxon>Glomerellales</taxon>
        <taxon>Glomerellaceae</taxon>
        <taxon>Colletotrichum</taxon>
        <taxon>Colletotrichum destructivum species complex</taxon>
    </lineage>
</organism>
<evidence type="ECO:0000313" key="3">
    <source>
        <dbReference type="Proteomes" id="UP000326340"/>
    </source>
</evidence>
<dbReference type="AlphaFoldDB" id="A0A5Q4BLS6"/>
<proteinExistence type="predicted"/>